<dbReference type="Proteomes" id="UP000789901">
    <property type="component" value="Unassembled WGS sequence"/>
</dbReference>
<feature type="non-terminal residue" evidence="1">
    <location>
        <position position="1"/>
    </location>
</feature>
<comment type="caution">
    <text evidence="1">The sequence shown here is derived from an EMBL/GenBank/DDBJ whole genome shotgun (WGS) entry which is preliminary data.</text>
</comment>
<evidence type="ECO:0000313" key="2">
    <source>
        <dbReference type="Proteomes" id="UP000789901"/>
    </source>
</evidence>
<proteinExistence type="predicted"/>
<gene>
    <name evidence="1" type="ORF">GMARGA_LOCUS19948</name>
</gene>
<protein>
    <submittedName>
        <fullName evidence="1">33024_t:CDS:1</fullName>
    </submittedName>
</protein>
<sequence>IQQKNSCKELLIPEEKILIEEKSEVNFDSSNTKKKTDNRIRVTEMTLNESEIEVLTKDNLEEAEKKIVLLYAECRCLDYGVEDTKKIISIFNKKKKFFKNKTNRSIEPILEEILVTKTNLNIESKDKIVINSSYNNIKLDLQTRLTL</sequence>
<keyword evidence="2" id="KW-1185">Reference proteome</keyword>
<reference evidence="1 2" key="1">
    <citation type="submission" date="2021-06" db="EMBL/GenBank/DDBJ databases">
        <authorList>
            <person name="Kallberg Y."/>
            <person name="Tangrot J."/>
            <person name="Rosling A."/>
        </authorList>
    </citation>
    <scope>NUCLEOTIDE SEQUENCE [LARGE SCALE GENOMIC DNA]</scope>
    <source>
        <strain evidence="1 2">120-4 pot B 10/14</strain>
    </source>
</reference>
<accession>A0ABN7VL78</accession>
<dbReference type="EMBL" id="CAJVQB010017074">
    <property type="protein sequence ID" value="CAG8782619.1"/>
    <property type="molecule type" value="Genomic_DNA"/>
</dbReference>
<organism evidence="1 2">
    <name type="scientific">Gigaspora margarita</name>
    <dbReference type="NCBI Taxonomy" id="4874"/>
    <lineage>
        <taxon>Eukaryota</taxon>
        <taxon>Fungi</taxon>
        <taxon>Fungi incertae sedis</taxon>
        <taxon>Mucoromycota</taxon>
        <taxon>Glomeromycotina</taxon>
        <taxon>Glomeromycetes</taxon>
        <taxon>Diversisporales</taxon>
        <taxon>Gigasporaceae</taxon>
        <taxon>Gigaspora</taxon>
    </lineage>
</organism>
<name>A0ABN7VL78_GIGMA</name>
<evidence type="ECO:0000313" key="1">
    <source>
        <dbReference type="EMBL" id="CAG8782619.1"/>
    </source>
</evidence>